<gene>
    <name evidence="3" type="ORF">SAMN05444401_0775</name>
</gene>
<dbReference type="AlphaFoldDB" id="A0A1M6BI07"/>
<keyword evidence="2" id="KW-0472">Membrane</keyword>
<reference evidence="3 4" key="1">
    <citation type="submission" date="2016-11" db="EMBL/GenBank/DDBJ databases">
        <authorList>
            <person name="Jaros S."/>
            <person name="Januszkiewicz K."/>
            <person name="Wedrychowicz H."/>
        </authorList>
    </citation>
    <scope>NUCLEOTIDE SEQUENCE [LARGE SCALE GENOMIC DNA]</scope>
    <source>
        <strain evidence="3 4">DSM 21864</strain>
    </source>
</reference>
<feature type="compositionally biased region" description="Basic and acidic residues" evidence="1">
    <location>
        <begin position="36"/>
        <end position="52"/>
    </location>
</feature>
<dbReference type="OrthoDB" id="9986919at2"/>
<keyword evidence="4" id="KW-1185">Reference proteome</keyword>
<evidence type="ECO:0000256" key="1">
    <source>
        <dbReference type="SAM" id="MobiDB-lite"/>
    </source>
</evidence>
<protein>
    <submittedName>
        <fullName evidence="3">RDD family protein</fullName>
    </submittedName>
</protein>
<name>A0A1M6BI07_9CLOT</name>
<feature type="region of interest" description="Disordered" evidence="1">
    <location>
        <begin position="33"/>
        <end position="52"/>
    </location>
</feature>
<dbReference type="Proteomes" id="UP000184080">
    <property type="component" value="Unassembled WGS sequence"/>
</dbReference>
<proteinExistence type="predicted"/>
<dbReference type="STRING" id="1121298.SAMN05444401_0775"/>
<organism evidence="3 4">
    <name type="scientific">Clostridium amylolyticum</name>
    <dbReference type="NCBI Taxonomy" id="1121298"/>
    <lineage>
        <taxon>Bacteria</taxon>
        <taxon>Bacillati</taxon>
        <taxon>Bacillota</taxon>
        <taxon>Clostridia</taxon>
        <taxon>Eubacteriales</taxon>
        <taxon>Clostridiaceae</taxon>
        <taxon>Clostridium</taxon>
    </lineage>
</organism>
<sequence>MSDLEKNGIIENDTELNNENVVSEEIKDILKEEEEKEKADSEAMVEAEKDNIENSKEEHKRISFGDLFIANFVDVLAISAISFIILSLFQIIIKFIGYKVSDMMSMYLIMFIIISLFYAPICHKSKLGTTIGNKLFYLSLKKDK</sequence>
<dbReference type="RefSeq" id="WP_073003876.1">
    <property type="nucleotide sequence ID" value="NZ_FQZO01000001.1"/>
</dbReference>
<feature type="transmembrane region" description="Helical" evidence="2">
    <location>
        <begin position="104"/>
        <end position="121"/>
    </location>
</feature>
<keyword evidence="2" id="KW-1133">Transmembrane helix</keyword>
<accession>A0A1M6BI07</accession>
<keyword evidence="2" id="KW-0812">Transmembrane</keyword>
<evidence type="ECO:0000313" key="3">
    <source>
        <dbReference type="EMBL" id="SHI48218.1"/>
    </source>
</evidence>
<evidence type="ECO:0000256" key="2">
    <source>
        <dbReference type="SAM" id="Phobius"/>
    </source>
</evidence>
<dbReference type="EMBL" id="FQZO01000001">
    <property type="protein sequence ID" value="SHI48218.1"/>
    <property type="molecule type" value="Genomic_DNA"/>
</dbReference>
<feature type="transmembrane region" description="Helical" evidence="2">
    <location>
        <begin position="68"/>
        <end position="92"/>
    </location>
</feature>
<evidence type="ECO:0000313" key="4">
    <source>
        <dbReference type="Proteomes" id="UP000184080"/>
    </source>
</evidence>